<dbReference type="Gene3D" id="2.120.10.80">
    <property type="entry name" value="Kelch-type beta propeller"/>
    <property type="match status" value="2"/>
</dbReference>
<feature type="region of interest" description="Disordered" evidence="1">
    <location>
        <begin position="378"/>
        <end position="401"/>
    </location>
</feature>
<dbReference type="InterPro" id="IPR052588">
    <property type="entry name" value="Kelch_domain_protein"/>
</dbReference>
<dbReference type="CDD" id="cd23767">
    <property type="entry name" value="IQCD"/>
    <property type="match status" value="1"/>
</dbReference>
<dbReference type="SUPFAM" id="SSF117281">
    <property type="entry name" value="Kelch motif"/>
    <property type="match status" value="1"/>
</dbReference>
<proteinExistence type="predicted"/>
<dbReference type="Proteomes" id="UP001255856">
    <property type="component" value="Unassembled WGS sequence"/>
</dbReference>
<evidence type="ECO:0000256" key="1">
    <source>
        <dbReference type="SAM" id="MobiDB-lite"/>
    </source>
</evidence>
<evidence type="ECO:0000313" key="2">
    <source>
        <dbReference type="EMBL" id="KAK2080375.1"/>
    </source>
</evidence>
<dbReference type="InterPro" id="IPR000048">
    <property type="entry name" value="IQ_motif_EF-hand-BS"/>
</dbReference>
<dbReference type="PROSITE" id="PS50096">
    <property type="entry name" value="IQ"/>
    <property type="match status" value="1"/>
</dbReference>
<feature type="region of interest" description="Disordered" evidence="1">
    <location>
        <begin position="1"/>
        <end position="44"/>
    </location>
</feature>
<feature type="compositionally biased region" description="Basic and acidic residues" evidence="1">
    <location>
        <begin position="25"/>
        <end position="44"/>
    </location>
</feature>
<feature type="region of interest" description="Disordered" evidence="1">
    <location>
        <begin position="524"/>
        <end position="545"/>
    </location>
</feature>
<gene>
    <name evidence="2" type="ORF">QBZ16_000228</name>
</gene>
<dbReference type="Pfam" id="PF24681">
    <property type="entry name" value="Kelch_KLHDC2_KLHL20_DRC7"/>
    <property type="match status" value="1"/>
</dbReference>
<organism evidence="2 3">
    <name type="scientific">Prototheca wickerhamii</name>
    <dbReference type="NCBI Taxonomy" id="3111"/>
    <lineage>
        <taxon>Eukaryota</taxon>
        <taxon>Viridiplantae</taxon>
        <taxon>Chlorophyta</taxon>
        <taxon>core chlorophytes</taxon>
        <taxon>Trebouxiophyceae</taxon>
        <taxon>Chlorellales</taxon>
        <taxon>Chlorellaceae</taxon>
        <taxon>Prototheca</taxon>
    </lineage>
</organism>
<dbReference type="PANTHER" id="PTHR46063:SF1">
    <property type="entry name" value="KELCH DOMAIN-CONTAINING PROTEIN 4"/>
    <property type="match status" value="1"/>
</dbReference>
<dbReference type="InterPro" id="IPR015915">
    <property type="entry name" value="Kelch-typ_b-propeller"/>
</dbReference>
<dbReference type="Pfam" id="PF00612">
    <property type="entry name" value="IQ"/>
    <property type="match status" value="1"/>
</dbReference>
<protein>
    <submittedName>
        <fullName evidence="2">Uncharacterized protein</fullName>
    </submittedName>
</protein>
<sequence length="545" mass="60461">MGSGRDKRRKAKGKKPGVGAQKTARKAELNDEKMQRRMERKAQGGEDDIDALLAKFQLESSATTKVAVINDVRPSARVYASFTALPTQKNNEILLFGGEWYDSDRDKMYAYADIFVLDVDKQRWRRVVTPGGPLPRSSHQAVATKHYLYVFGGEFTSLNQEKFKHYGDLWRLSLADWAWEALPIRGGPSARSGHRMALHRGRLLLFGGFWDAGREPRYYNDLWAFDLAEMRWECLGPPEHAGVNWPSPRGGCQLAVHGDLLYVIGGYSLLVSGDTKKASTGKRRGDGDEEDEEGKPVVHDDVWCYDLKAGAWERVRKAGMAPGPRTGFGLVSHRKRAVLFGGILDRAGARNRVYSELFNELYQLNLESRRWYPMALRPPAKRKGAEEEGEREAAEREAAAPAPTDPFLAGLTPAQRQALDKAATRIQSRYRGYAVRKAYQAYKLGGAVSELLYSPALYGVDLGASADVVKPRARAAPLMAVAGDTLWLLGGIVEVARTDVVLDDLWSLNLAKLDGWTPVAENTAGEELKDLSDWETGSSSDDEDG</sequence>
<feature type="compositionally biased region" description="Basic and acidic residues" evidence="1">
    <location>
        <begin position="383"/>
        <end position="398"/>
    </location>
</feature>
<keyword evidence="3" id="KW-1185">Reference proteome</keyword>
<dbReference type="SMART" id="SM00015">
    <property type="entry name" value="IQ"/>
    <property type="match status" value="1"/>
</dbReference>
<dbReference type="EMBL" id="JASFZW010000001">
    <property type="protein sequence ID" value="KAK2080375.1"/>
    <property type="molecule type" value="Genomic_DNA"/>
</dbReference>
<dbReference type="PANTHER" id="PTHR46063">
    <property type="entry name" value="KELCH DOMAIN-CONTAINING PROTEIN"/>
    <property type="match status" value="1"/>
</dbReference>
<accession>A0AAD9INU3</accession>
<feature type="compositionally biased region" description="Basic residues" evidence="1">
    <location>
        <begin position="1"/>
        <end position="15"/>
    </location>
</feature>
<feature type="region of interest" description="Disordered" evidence="1">
    <location>
        <begin position="276"/>
        <end position="295"/>
    </location>
</feature>
<comment type="caution">
    <text evidence="2">The sequence shown here is derived from an EMBL/GenBank/DDBJ whole genome shotgun (WGS) entry which is preliminary data.</text>
</comment>
<name>A0AAD9INU3_PROWI</name>
<reference evidence="2" key="1">
    <citation type="submission" date="2021-01" db="EMBL/GenBank/DDBJ databases">
        <authorList>
            <person name="Eckstrom K.M.E."/>
        </authorList>
    </citation>
    <scope>NUCLEOTIDE SEQUENCE</scope>
    <source>
        <strain evidence="2">UVCC 0001</strain>
    </source>
</reference>
<evidence type="ECO:0000313" key="3">
    <source>
        <dbReference type="Proteomes" id="UP001255856"/>
    </source>
</evidence>
<dbReference type="AlphaFoldDB" id="A0AAD9INU3"/>